<dbReference type="EMBL" id="GBXM01064929">
    <property type="protein sequence ID" value="JAH43648.1"/>
    <property type="molecule type" value="Transcribed_RNA"/>
</dbReference>
<proteinExistence type="predicted"/>
<accession>A0A0E9SSX9</accession>
<name>A0A0E9SSX9_ANGAN</name>
<reference evidence="1" key="2">
    <citation type="journal article" date="2015" name="Fish Shellfish Immunol.">
        <title>Early steps in the European eel (Anguilla anguilla)-Vibrio vulnificus interaction in the gills: Role of the RtxA13 toxin.</title>
        <authorList>
            <person name="Callol A."/>
            <person name="Pajuelo D."/>
            <person name="Ebbesson L."/>
            <person name="Teles M."/>
            <person name="MacKenzie S."/>
            <person name="Amaro C."/>
        </authorList>
    </citation>
    <scope>NUCLEOTIDE SEQUENCE</scope>
</reference>
<protein>
    <submittedName>
        <fullName evidence="1">Uncharacterized protein</fullName>
    </submittedName>
</protein>
<organism evidence="1">
    <name type="scientific">Anguilla anguilla</name>
    <name type="common">European freshwater eel</name>
    <name type="synonym">Muraena anguilla</name>
    <dbReference type="NCBI Taxonomy" id="7936"/>
    <lineage>
        <taxon>Eukaryota</taxon>
        <taxon>Metazoa</taxon>
        <taxon>Chordata</taxon>
        <taxon>Craniata</taxon>
        <taxon>Vertebrata</taxon>
        <taxon>Euteleostomi</taxon>
        <taxon>Actinopterygii</taxon>
        <taxon>Neopterygii</taxon>
        <taxon>Teleostei</taxon>
        <taxon>Anguilliformes</taxon>
        <taxon>Anguillidae</taxon>
        <taxon>Anguilla</taxon>
    </lineage>
</organism>
<reference evidence="1" key="1">
    <citation type="submission" date="2014-11" db="EMBL/GenBank/DDBJ databases">
        <authorList>
            <person name="Amaro Gonzalez C."/>
        </authorList>
    </citation>
    <scope>NUCLEOTIDE SEQUENCE</scope>
</reference>
<evidence type="ECO:0000313" key="1">
    <source>
        <dbReference type="EMBL" id="JAH43648.1"/>
    </source>
</evidence>
<sequence>MEGKFVAFQSWIKSFQSQ</sequence>
<dbReference type="AlphaFoldDB" id="A0A0E9SSX9"/>